<protein>
    <recommendedName>
        <fullName evidence="5">Lipoprotein</fullName>
    </recommendedName>
</protein>
<feature type="chain" id="PRO_5047463319" description="Lipoprotein" evidence="2">
    <location>
        <begin position="23"/>
        <end position="67"/>
    </location>
</feature>
<evidence type="ECO:0000256" key="2">
    <source>
        <dbReference type="SAM" id="SignalP"/>
    </source>
</evidence>
<feature type="region of interest" description="Disordered" evidence="1">
    <location>
        <begin position="45"/>
        <end position="67"/>
    </location>
</feature>
<feature type="compositionally biased region" description="Basic and acidic residues" evidence="1">
    <location>
        <begin position="46"/>
        <end position="67"/>
    </location>
</feature>
<keyword evidence="2" id="KW-0732">Signal</keyword>
<reference evidence="4" key="1">
    <citation type="journal article" date="2019" name="Int. J. Syst. Evol. Microbiol.">
        <title>The Global Catalogue of Microorganisms (GCM) 10K type strain sequencing project: providing services to taxonomists for standard genome sequencing and annotation.</title>
        <authorList>
            <consortium name="The Broad Institute Genomics Platform"/>
            <consortium name="The Broad Institute Genome Sequencing Center for Infectious Disease"/>
            <person name="Wu L."/>
            <person name="Ma J."/>
        </authorList>
    </citation>
    <scope>NUCLEOTIDE SEQUENCE [LARGE SCALE GENOMIC DNA]</scope>
    <source>
        <strain evidence="4">KCTC 52644</strain>
    </source>
</reference>
<dbReference type="PROSITE" id="PS51257">
    <property type="entry name" value="PROKAR_LIPOPROTEIN"/>
    <property type="match status" value="1"/>
</dbReference>
<feature type="signal peptide" evidence="2">
    <location>
        <begin position="1"/>
        <end position="22"/>
    </location>
</feature>
<dbReference type="RefSeq" id="WP_379806054.1">
    <property type="nucleotide sequence ID" value="NZ_JBHUOL010000012.1"/>
</dbReference>
<gene>
    <name evidence="3" type="ORF">ACFSX9_07030</name>
</gene>
<dbReference type="EMBL" id="JBHUOL010000012">
    <property type="protein sequence ID" value="MFD2908486.1"/>
    <property type="molecule type" value="Genomic_DNA"/>
</dbReference>
<proteinExistence type="predicted"/>
<evidence type="ECO:0000313" key="4">
    <source>
        <dbReference type="Proteomes" id="UP001597549"/>
    </source>
</evidence>
<sequence length="67" mass="7487">MKNSTKLLGLFAVSFFLFSCSADEQDADLDRAIKLSEMIQLNTMESKTENDSSAREEGTPVIIIKKE</sequence>
<accession>A0ABW5Z7N1</accession>
<evidence type="ECO:0008006" key="5">
    <source>
        <dbReference type="Google" id="ProtNLM"/>
    </source>
</evidence>
<organism evidence="3 4">
    <name type="scientific">Flavobacterium ardleyense</name>
    <dbReference type="NCBI Taxonomy" id="2038737"/>
    <lineage>
        <taxon>Bacteria</taxon>
        <taxon>Pseudomonadati</taxon>
        <taxon>Bacteroidota</taxon>
        <taxon>Flavobacteriia</taxon>
        <taxon>Flavobacteriales</taxon>
        <taxon>Flavobacteriaceae</taxon>
        <taxon>Flavobacterium</taxon>
    </lineage>
</organism>
<dbReference type="Proteomes" id="UP001597549">
    <property type="component" value="Unassembled WGS sequence"/>
</dbReference>
<evidence type="ECO:0000256" key="1">
    <source>
        <dbReference type="SAM" id="MobiDB-lite"/>
    </source>
</evidence>
<keyword evidence="4" id="KW-1185">Reference proteome</keyword>
<comment type="caution">
    <text evidence="3">The sequence shown here is derived from an EMBL/GenBank/DDBJ whole genome shotgun (WGS) entry which is preliminary data.</text>
</comment>
<name>A0ABW5Z7N1_9FLAO</name>
<evidence type="ECO:0000313" key="3">
    <source>
        <dbReference type="EMBL" id="MFD2908486.1"/>
    </source>
</evidence>